<gene>
    <name evidence="1" type="ORF">S01H1_25349</name>
</gene>
<evidence type="ECO:0000313" key="1">
    <source>
        <dbReference type="EMBL" id="GAF88965.1"/>
    </source>
</evidence>
<dbReference type="EMBL" id="BARS01015304">
    <property type="protein sequence ID" value="GAF88965.1"/>
    <property type="molecule type" value="Genomic_DNA"/>
</dbReference>
<protein>
    <submittedName>
        <fullName evidence="1">Uncharacterized protein</fullName>
    </submittedName>
</protein>
<sequence>MSDIIELEGSPVFTVVSDYPFEVHEWIYDE</sequence>
<comment type="caution">
    <text evidence="1">The sequence shown here is derived from an EMBL/GenBank/DDBJ whole genome shotgun (WGS) entry which is preliminary data.</text>
</comment>
<name>X0UKI2_9ZZZZ</name>
<reference evidence="1" key="1">
    <citation type="journal article" date="2014" name="Front. Microbiol.">
        <title>High frequency of phylogenetically diverse reductive dehalogenase-homologous genes in deep subseafloor sedimentary metagenomes.</title>
        <authorList>
            <person name="Kawai M."/>
            <person name="Futagami T."/>
            <person name="Toyoda A."/>
            <person name="Takaki Y."/>
            <person name="Nishi S."/>
            <person name="Hori S."/>
            <person name="Arai W."/>
            <person name="Tsubouchi T."/>
            <person name="Morono Y."/>
            <person name="Uchiyama I."/>
            <person name="Ito T."/>
            <person name="Fujiyama A."/>
            <person name="Inagaki F."/>
            <person name="Takami H."/>
        </authorList>
    </citation>
    <scope>NUCLEOTIDE SEQUENCE</scope>
    <source>
        <strain evidence="1">Expedition CK06-06</strain>
    </source>
</reference>
<feature type="non-terminal residue" evidence="1">
    <location>
        <position position="30"/>
    </location>
</feature>
<proteinExistence type="predicted"/>
<dbReference type="AlphaFoldDB" id="X0UKI2"/>
<organism evidence="1">
    <name type="scientific">marine sediment metagenome</name>
    <dbReference type="NCBI Taxonomy" id="412755"/>
    <lineage>
        <taxon>unclassified sequences</taxon>
        <taxon>metagenomes</taxon>
        <taxon>ecological metagenomes</taxon>
    </lineage>
</organism>
<accession>X0UKI2</accession>